<organism evidence="3 4">
    <name type="scientific">Carnegiea gigantea</name>
    <dbReference type="NCBI Taxonomy" id="171969"/>
    <lineage>
        <taxon>Eukaryota</taxon>
        <taxon>Viridiplantae</taxon>
        <taxon>Streptophyta</taxon>
        <taxon>Embryophyta</taxon>
        <taxon>Tracheophyta</taxon>
        <taxon>Spermatophyta</taxon>
        <taxon>Magnoliopsida</taxon>
        <taxon>eudicotyledons</taxon>
        <taxon>Gunneridae</taxon>
        <taxon>Pentapetalae</taxon>
        <taxon>Caryophyllales</taxon>
        <taxon>Cactineae</taxon>
        <taxon>Cactaceae</taxon>
        <taxon>Cactoideae</taxon>
        <taxon>Echinocereeae</taxon>
        <taxon>Carnegiea</taxon>
    </lineage>
</organism>
<name>A0A9Q1QSP4_9CARY</name>
<feature type="repeat" description="PPR" evidence="2">
    <location>
        <begin position="329"/>
        <end position="363"/>
    </location>
</feature>
<dbReference type="InterPro" id="IPR002885">
    <property type="entry name" value="PPR_rpt"/>
</dbReference>
<gene>
    <name evidence="3" type="ORF">Cgig2_005050</name>
</gene>
<protein>
    <recommendedName>
        <fullName evidence="5">Pentatricopeptide repeat-containing protein</fullName>
    </recommendedName>
</protein>
<dbReference type="Proteomes" id="UP001153076">
    <property type="component" value="Unassembled WGS sequence"/>
</dbReference>
<keyword evidence="1" id="KW-0677">Repeat</keyword>
<dbReference type="NCBIfam" id="TIGR00756">
    <property type="entry name" value="PPR"/>
    <property type="match status" value="7"/>
</dbReference>
<dbReference type="Pfam" id="PF20431">
    <property type="entry name" value="E_motif"/>
    <property type="match status" value="1"/>
</dbReference>
<accession>A0A9Q1QSP4</accession>
<feature type="repeat" description="PPR" evidence="2">
    <location>
        <begin position="392"/>
        <end position="426"/>
    </location>
</feature>
<dbReference type="AlphaFoldDB" id="A0A9Q1QSP4"/>
<dbReference type="Pfam" id="PF01535">
    <property type="entry name" value="PPR"/>
    <property type="match status" value="4"/>
</dbReference>
<dbReference type="PANTHER" id="PTHR47926">
    <property type="entry name" value="PENTATRICOPEPTIDE REPEAT-CONTAINING PROTEIN"/>
    <property type="match status" value="1"/>
</dbReference>
<dbReference type="Pfam" id="PF13041">
    <property type="entry name" value="PPR_2"/>
    <property type="match status" value="4"/>
</dbReference>
<dbReference type="Gene3D" id="1.25.40.10">
    <property type="entry name" value="Tetratricopeptide repeat domain"/>
    <property type="match status" value="6"/>
</dbReference>
<dbReference type="PANTHER" id="PTHR47926:SF347">
    <property type="entry name" value="PENTATRICOPEPTIDE REPEAT-CONTAINING PROTEIN"/>
    <property type="match status" value="1"/>
</dbReference>
<feature type="repeat" description="PPR" evidence="2">
    <location>
        <begin position="493"/>
        <end position="527"/>
    </location>
</feature>
<evidence type="ECO:0000313" key="3">
    <source>
        <dbReference type="EMBL" id="KAJ8452714.1"/>
    </source>
</evidence>
<evidence type="ECO:0008006" key="5">
    <source>
        <dbReference type="Google" id="ProtNLM"/>
    </source>
</evidence>
<keyword evidence="4" id="KW-1185">Reference proteome</keyword>
<evidence type="ECO:0000256" key="2">
    <source>
        <dbReference type="PROSITE-ProRule" id="PRU00708"/>
    </source>
</evidence>
<feature type="repeat" description="PPR" evidence="2">
    <location>
        <begin position="164"/>
        <end position="198"/>
    </location>
</feature>
<dbReference type="EMBL" id="JAKOGI010000003">
    <property type="protein sequence ID" value="KAJ8452714.1"/>
    <property type="molecule type" value="Genomic_DNA"/>
</dbReference>
<sequence>MFTKTSNLGIWKYKRWKYFSTLQRSPPTQLHSIVTINAEITRYAKDGSLEIARQLFDEMPKRTVVSWNTMLAGYCKWGLYSEALNLVYAMHSSSMKFNESTFLTTLSACARSQSLCVGKQIHGLVLKSGFECYELLGSTLIYFYASCARIDEARVVFDGLCGRNPMVWSSLLVGYVQCNMMDDALELFMRMPSHDVLSWTTLISGCSKKDGGSEKALQLFQKMRGIAEVQPNEYTLDCVLRACARLGVLCQGQGIHGLVIKCGFERDQSICSALIDLYSTCQAINDGERFYTELTDPSLDISNSLIGGYISVGRLEDAALLFSRLPEIDPVSYNLMIKGYAVYGRMDASKELFDQMPLKTIVSVNTMISAYGDMGEVDNALKLFESSMDDRNSVTWNSMISGHIQNDQHEEAIKLYVVMHGLSIEKTRSTFSSLFRACSSLGCLQLGKLIHAQLTRTPFQSNVYVGTSLVDMYAKCGSISDAQTAFDGISLPNVAAWTALINGYAHHGLGSEAFVHFEHMLQQGVNPNGATFVAILSACGRAGMVDEGMQIFHSMKNCYGLAPTLEHYACVVDLLGQAGHLLEAEQLIRDMPMEADAVIWGALLNACWFWMNVDVGQRVSEKVFALDPKSSYTYVIMSNMYAREERWDDKMRLRKILTGLEVNKDPGYSWLELDNRIHSFSVEDRFHTHNGKDRQAHWALQCDIDTYAVKETLVNMRRQQEEPFLFQGQALDTAILLQIQVYRVKCDGLTTATSGEPYIALEATNPTVPTKTFR</sequence>
<dbReference type="OrthoDB" id="1248375at2759"/>
<dbReference type="InterPro" id="IPR046848">
    <property type="entry name" value="E_motif"/>
</dbReference>
<reference evidence="3" key="1">
    <citation type="submission" date="2022-04" db="EMBL/GenBank/DDBJ databases">
        <title>Carnegiea gigantea Genome sequencing and assembly v2.</title>
        <authorList>
            <person name="Copetti D."/>
            <person name="Sanderson M.J."/>
            <person name="Burquez A."/>
            <person name="Wojciechowski M.F."/>
        </authorList>
    </citation>
    <scope>NUCLEOTIDE SEQUENCE</scope>
    <source>
        <strain evidence="3">SGP5-SGP5p</strain>
        <tissue evidence="3">Aerial part</tissue>
    </source>
</reference>
<feature type="repeat" description="PPR" evidence="2">
    <location>
        <begin position="528"/>
        <end position="558"/>
    </location>
</feature>
<evidence type="ECO:0000313" key="4">
    <source>
        <dbReference type="Proteomes" id="UP001153076"/>
    </source>
</evidence>
<dbReference type="PROSITE" id="PS51375">
    <property type="entry name" value="PPR"/>
    <property type="match status" value="6"/>
</dbReference>
<comment type="caution">
    <text evidence="3">The sequence shown here is derived from an EMBL/GenBank/DDBJ whole genome shotgun (WGS) entry which is preliminary data.</text>
</comment>
<dbReference type="FunFam" id="1.25.40.10:FF:000090">
    <property type="entry name" value="Pentatricopeptide repeat-containing protein, chloroplastic"/>
    <property type="match status" value="1"/>
</dbReference>
<dbReference type="InterPro" id="IPR011990">
    <property type="entry name" value="TPR-like_helical_dom_sf"/>
</dbReference>
<dbReference type="GO" id="GO:0003723">
    <property type="term" value="F:RNA binding"/>
    <property type="evidence" value="ECO:0007669"/>
    <property type="project" value="InterPro"/>
</dbReference>
<feature type="repeat" description="PPR" evidence="2">
    <location>
        <begin position="63"/>
        <end position="97"/>
    </location>
</feature>
<dbReference type="InterPro" id="IPR046960">
    <property type="entry name" value="PPR_At4g14850-like_plant"/>
</dbReference>
<dbReference type="GO" id="GO:0009451">
    <property type="term" value="P:RNA modification"/>
    <property type="evidence" value="ECO:0007669"/>
    <property type="project" value="InterPro"/>
</dbReference>
<evidence type="ECO:0000256" key="1">
    <source>
        <dbReference type="ARBA" id="ARBA00022737"/>
    </source>
</evidence>
<proteinExistence type="predicted"/>